<evidence type="ECO:0000256" key="6">
    <source>
        <dbReference type="ARBA" id="ARBA00022989"/>
    </source>
</evidence>
<dbReference type="EMBL" id="JAOYFB010000036">
    <property type="protein sequence ID" value="KAK4019812.1"/>
    <property type="molecule type" value="Genomic_DNA"/>
</dbReference>
<keyword evidence="8" id="KW-0472">Membrane</keyword>
<accession>A0ABR0A3T9</accession>
<evidence type="ECO:0000313" key="10">
    <source>
        <dbReference type="EMBL" id="KAK4019812.1"/>
    </source>
</evidence>
<protein>
    <recommendedName>
        <fullName evidence="12">Carbohydrate sulfotransferase</fullName>
    </recommendedName>
</protein>
<evidence type="ECO:0000256" key="3">
    <source>
        <dbReference type="ARBA" id="ARBA00022679"/>
    </source>
</evidence>
<dbReference type="Proteomes" id="UP001234178">
    <property type="component" value="Unassembled WGS sequence"/>
</dbReference>
<keyword evidence="6" id="KW-1133">Transmembrane helix</keyword>
<evidence type="ECO:0000313" key="11">
    <source>
        <dbReference type="Proteomes" id="UP001234178"/>
    </source>
</evidence>
<sequence>MRLNSERSAEVGHIAIGRFQLGGSGTGVPAELIPARGGRVRGCGSLMSDGSCVFGLSHHLDKPPNVKEVLFFFRVPKTGSEMTVLLLQWLQGINSFHHIRLQNTVNRRLDTFEQVNLREEILGVLSASEGLPVAFDRHAYFTDLKRLLYQRTSAAMKVNYFSSLRDPVDRIVSQFYYRRATPRPNIKLPPHVSTRMPTSCRLLQTHIT</sequence>
<keyword evidence="7" id="KW-0333">Golgi apparatus</keyword>
<keyword evidence="5" id="KW-0735">Signal-anchor</keyword>
<dbReference type="Pfam" id="PF03567">
    <property type="entry name" value="Sulfotransfer_2"/>
    <property type="match status" value="1"/>
</dbReference>
<keyword evidence="11" id="KW-1185">Reference proteome</keyword>
<keyword evidence="4" id="KW-0812">Transmembrane</keyword>
<keyword evidence="3" id="KW-0808">Transferase</keyword>
<gene>
    <name evidence="10" type="ORF">OUZ56_001819</name>
</gene>
<dbReference type="PANTHER" id="PTHR12129:SF15">
    <property type="entry name" value="URONYL 2-SULFOTRANSFERASE"/>
    <property type="match status" value="1"/>
</dbReference>
<comment type="subcellular location">
    <subcellularLocation>
        <location evidence="1">Golgi apparatus membrane</location>
        <topology evidence="1">Single-pass type II membrane protein</topology>
    </subcellularLocation>
</comment>
<organism evidence="10 11">
    <name type="scientific">Daphnia magna</name>
    <dbReference type="NCBI Taxonomy" id="35525"/>
    <lineage>
        <taxon>Eukaryota</taxon>
        <taxon>Metazoa</taxon>
        <taxon>Ecdysozoa</taxon>
        <taxon>Arthropoda</taxon>
        <taxon>Crustacea</taxon>
        <taxon>Branchiopoda</taxon>
        <taxon>Diplostraca</taxon>
        <taxon>Cladocera</taxon>
        <taxon>Anomopoda</taxon>
        <taxon>Daphniidae</taxon>
        <taxon>Daphnia</taxon>
    </lineage>
</organism>
<dbReference type="Gene3D" id="3.40.50.300">
    <property type="entry name" value="P-loop containing nucleotide triphosphate hydrolases"/>
    <property type="match status" value="1"/>
</dbReference>
<dbReference type="PANTHER" id="PTHR12129">
    <property type="entry name" value="HEPARAN SULFATE 2-O-SULFOTRANSFERASE"/>
    <property type="match status" value="1"/>
</dbReference>
<evidence type="ECO:0000256" key="4">
    <source>
        <dbReference type="ARBA" id="ARBA00022692"/>
    </source>
</evidence>
<comment type="similarity">
    <text evidence="2">Belongs to the sulfotransferase 3 family.</text>
</comment>
<evidence type="ECO:0000256" key="2">
    <source>
        <dbReference type="ARBA" id="ARBA00010569"/>
    </source>
</evidence>
<evidence type="ECO:0000256" key="1">
    <source>
        <dbReference type="ARBA" id="ARBA00004323"/>
    </source>
</evidence>
<evidence type="ECO:0008006" key="12">
    <source>
        <dbReference type="Google" id="ProtNLM"/>
    </source>
</evidence>
<keyword evidence="9" id="KW-0325">Glycoprotein</keyword>
<evidence type="ECO:0000256" key="7">
    <source>
        <dbReference type="ARBA" id="ARBA00023034"/>
    </source>
</evidence>
<dbReference type="InterPro" id="IPR027417">
    <property type="entry name" value="P-loop_NTPase"/>
</dbReference>
<dbReference type="InterPro" id="IPR005331">
    <property type="entry name" value="Sulfotransferase"/>
</dbReference>
<evidence type="ECO:0000256" key="9">
    <source>
        <dbReference type="ARBA" id="ARBA00023180"/>
    </source>
</evidence>
<proteinExistence type="inferred from homology"/>
<dbReference type="SUPFAM" id="SSF52540">
    <property type="entry name" value="P-loop containing nucleoside triphosphate hydrolases"/>
    <property type="match status" value="1"/>
</dbReference>
<evidence type="ECO:0000256" key="8">
    <source>
        <dbReference type="ARBA" id="ARBA00023136"/>
    </source>
</evidence>
<reference evidence="10 11" key="1">
    <citation type="journal article" date="2023" name="Nucleic Acids Res.">
        <title>The hologenome of Daphnia magna reveals possible DNA methylation and microbiome-mediated evolution of the host genome.</title>
        <authorList>
            <person name="Chaturvedi A."/>
            <person name="Li X."/>
            <person name="Dhandapani V."/>
            <person name="Marshall H."/>
            <person name="Kissane S."/>
            <person name="Cuenca-Cambronero M."/>
            <person name="Asole G."/>
            <person name="Calvet F."/>
            <person name="Ruiz-Romero M."/>
            <person name="Marangio P."/>
            <person name="Guigo R."/>
            <person name="Rago D."/>
            <person name="Mirbahai L."/>
            <person name="Eastwood N."/>
            <person name="Colbourne J.K."/>
            <person name="Zhou J."/>
            <person name="Mallon E."/>
            <person name="Orsini L."/>
        </authorList>
    </citation>
    <scope>NUCLEOTIDE SEQUENCE [LARGE SCALE GENOMIC DNA]</scope>
    <source>
        <strain evidence="10">LRV0_1</strain>
    </source>
</reference>
<dbReference type="InterPro" id="IPR007734">
    <property type="entry name" value="Heparan_SO4_2-O-STrfase"/>
</dbReference>
<evidence type="ECO:0000256" key="5">
    <source>
        <dbReference type="ARBA" id="ARBA00022968"/>
    </source>
</evidence>
<comment type="caution">
    <text evidence="10">The sequence shown here is derived from an EMBL/GenBank/DDBJ whole genome shotgun (WGS) entry which is preliminary data.</text>
</comment>
<name>A0ABR0A3T9_9CRUS</name>